<evidence type="ECO:0000313" key="2">
    <source>
        <dbReference type="EMBL" id="RZS59928.1"/>
    </source>
</evidence>
<dbReference type="EMBL" id="SGWX01000001">
    <property type="protein sequence ID" value="RZS59928.1"/>
    <property type="molecule type" value="Genomic_DNA"/>
</dbReference>
<sequence length="365" mass="39930">MTLRVDMVVALHDPRRPIERAVASLLADGVPVRVTVVCHGIDPSPIAERLATVGAVPGSVRVVAFADGVQSPTGPFMYGLRMATAEHVGIMGSDDWLDPGALRAWLEAADLGADVVVGRLRHQSGQTVRAPLVRPWRTRRLDPVRDRLAYRTAPLGLFRRCLLSDPEWSLTPGLRTGDDLAFGVRIWTSAARIDYPRGRAAYVIGSDATERVTTAPHPVSDVLAPIEHLLDRPWFADLPAPVRRAVAIKLVRVHLLGAVAARTEASRWMPGEPERLAHVLARCVAQAPNVPAPFSRADRCVIDAALRPGVSAVTLAAVAERRRTASRLDGVLTARLRDALMRESTARRYLNYALSRFVERVRGDR</sequence>
<dbReference type="Pfam" id="PF00535">
    <property type="entry name" value="Glycos_transf_2"/>
    <property type="match status" value="1"/>
</dbReference>
<dbReference type="InterPro" id="IPR029044">
    <property type="entry name" value="Nucleotide-diphossugar_trans"/>
</dbReference>
<protein>
    <submittedName>
        <fullName evidence="2">Glycosyl transferase family 2</fullName>
    </submittedName>
</protein>
<dbReference type="Gene3D" id="3.90.550.10">
    <property type="entry name" value="Spore Coat Polysaccharide Biosynthesis Protein SpsA, Chain A"/>
    <property type="match status" value="1"/>
</dbReference>
<dbReference type="GO" id="GO:0016740">
    <property type="term" value="F:transferase activity"/>
    <property type="evidence" value="ECO:0007669"/>
    <property type="project" value="UniProtKB-KW"/>
</dbReference>
<evidence type="ECO:0000259" key="1">
    <source>
        <dbReference type="Pfam" id="PF00535"/>
    </source>
</evidence>
<dbReference type="Proteomes" id="UP000293852">
    <property type="component" value="Unassembled WGS sequence"/>
</dbReference>
<feature type="domain" description="Glycosyltransferase 2-like" evidence="1">
    <location>
        <begin position="46"/>
        <end position="160"/>
    </location>
</feature>
<reference evidence="2 3" key="1">
    <citation type="submission" date="2019-02" db="EMBL/GenBank/DDBJ databases">
        <title>Sequencing the genomes of 1000 actinobacteria strains.</title>
        <authorList>
            <person name="Klenk H.-P."/>
        </authorList>
    </citation>
    <scope>NUCLEOTIDE SEQUENCE [LARGE SCALE GENOMIC DNA]</scope>
    <source>
        <strain evidence="2 3">DSM 16932</strain>
    </source>
</reference>
<evidence type="ECO:0000313" key="3">
    <source>
        <dbReference type="Proteomes" id="UP000293852"/>
    </source>
</evidence>
<keyword evidence="2" id="KW-0808">Transferase</keyword>
<keyword evidence="3" id="KW-1185">Reference proteome</keyword>
<organism evidence="2 3">
    <name type="scientific">Xylanimonas ulmi</name>
    <dbReference type="NCBI Taxonomy" id="228973"/>
    <lineage>
        <taxon>Bacteria</taxon>
        <taxon>Bacillati</taxon>
        <taxon>Actinomycetota</taxon>
        <taxon>Actinomycetes</taxon>
        <taxon>Micrococcales</taxon>
        <taxon>Promicromonosporaceae</taxon>
        <taxon>Xylanimonas</taxon>
    </lineage>
</organism>
<proteinExistence type="predicted"/>
<dbReference type="AlphaFoldDB" id="A0A4Q7M0Q3"/>
<accession>A0A4Q7M0Q3</accession>
<gene>
    <name evidence="2" type="ORF">EV386_0165</name>
</gene>
<comment type="caution">
    <text evidence="2">The sequence shown here is derived from an EMBL/GenBank/DDBJ whole genome shotgun (WGS) entry which is preliminary data.</text>
</comment>
<dbReference type="SUPFAM" id="SSF53448">
    <property type="entry name" value="Nucleotide-diphospho-sugar transferases"/>
    <property type="match status" value="1"/>
</dbReference>
<name>A0A4Q7M0Q3_9MICO</name>
<dbReference type="InterPro" id="IPR001173">
    <property type="entry name" value="Glyco_trans_2-like"/>
</dbReference>